<sequence>MVEVFFSERLTVIELVLFYHKIWTGWSLRIHPDNVGAYVTSLSTRRTRTVRSQHKRVKYNKGKKSMRLLRFSEHHVVSCFRYNRKCYVIIKSLSERFARRSFGHSTSPDSAHTPAHT</sequence>
<organism evidence="1">
    <name type="scientific">Sipha flava</name>
    <name type="common">yellow sugarcane aphid</name>
    <dbReference type="NCBI Taxonomy" id="143950"/>
    <lineage>
        <taxon>Eukaryota</taxon>
        <taxon>Metazoa</taxon>
        <taxon>Ecdysozoa</taxon>
        <taxon>Arthropoda</taxon>
        <taxon>Hexapoda</taxon>
        <taxon>Insecta</taxon>
        <taxon>Pterygota</taxon>
        <taxon>Neoptera</taxon>
        <taxon>Paraneoptera</taxon>
        <taxon>Hemiptera</taxon>
        <taxon>Sternorrhyncha</taxon>
        <taxon>Aphidomorpha</taxon>
        <taxon>Aphidoidea</taxon>
        <taxon>Aphididae</taxon>
        <taxon>Sipha</taxon>
    </lineage>
</organism>
<accession>A0A2S2Q3V0</accession>
<dbReference type="AlphaFoldDB" id="A0A2S2Q3V0"/>
<dbReference type="EMBL" id="GGMS01003222">
    <property type="protein sequence ID" value="MBY72425.1"/>
    <property type="molecule type" value="Transcribed_RNA"/>
</dbReference>
<reference evidence="1" key="1">
    <citation type="submission" date="2018-04" db="EMBL/GenBank/DDBJ databases">
        <title>Transcriptome assembly of Sipha flava.</title>
        <authorList>
            <person name="Scully E.D."/>
            <person name="Geib S.M."/>
            <person name="Palmer N.A."/>
            <person name="Koch K."/>
            <person name="Bradshaw J."/>
            <person name="Heng-Moss T."/>
            <person name="Sarath G."/>
        </authorList>
    </citation>
    <scope>NUCLEOTIDE SEQUENCE</scope>
</reference>
<gene>
    <name evidence="1" type="ORF">g.20763</name>
</gene>
<name>A0A2S2Q3V0_9HEMI</name>
<proteinExistence type="predicted"/>
<evidence type="ECO:0000313" key="1">
    <source>
        <dbReference type="EMBL" id="MBY72425.1"/>
    </source>
</evidence>
<protein>
    <submittedName>
        <fullName evidence="1">Uncharacterized protein</fullName>
    </submittedName>
</protein>